<dbReference type="Proteomes" id="UP001501594">
    <property type="component" value="Unassembled WGS sequence"/>
</dbReference>
<keyword evidence="7" id="KW-1185">Reference proteome</keyword>
<keyword evidence="3 5" id="KW-1133">Transmembrane helix</keyword>
<dbReference type="PANTHER" id="PTHR40761:SF1">
    <property type="entry name" value="CONSERVED INTEGRAL MEMBRANE ALANINE VALINE AND LEUCINE RICH PROTEIN-RELATED"/>
    <property type="match status" value="1"/>
</dbReference>
<feature type="transmembrane region" description="Helical" evidence="5">
    <location>
        <begin position="131"/>
        <end position="151"/>
    </location>
</feature>
<dbReference type="Pfam" id="PF05653">
    <property type="entry name" value="Mg_trans_NIPA"/>
    <property type="match status" value="1"/>
</dbReference>
<dbReference type="InterPro" id="IPR008521">
    <property type="entry name" value="Mg_trans_NIPA"/>
</dbReference>
<keyword evidence="2 5" id="KW-0812">Transmembrane</keyword>
<protein>
    <recommendedName>
        <fullName evidence="8">Magnesium transporter NIPA</fullName>
    </recommendedName>
</protein>
<feature type="transmembrane region" description="Helical" evidence="5">
    <location>
        <begin position="187"/>
        <end position="207"/>
    </location>
</feature>
<feature type="transmembrane region" description="Helical" evidence="5">
    <location>
        <begin position="67"/>
        <end position="90"/>
    </location>
</feature>
<keyword evidence="4 5" id="KW-0472">Membrane</keyword>
<evidence type="ECO:0008006" key="8">
    <source>
        <dbReference type="Google" id="ProtNLM"/>
    </source>
</evidence>
<name>A0ABP8E4P4_9MICO</name>
<evidence type="ECO:0000256" key="4">
    <source>
        <dbReference type="ARBA" id="ARBA00023136"/>
    </source>
</evidence>
<feature type="transmembrane region" description="Helical" evidence="5">
    <location>
        <begin position="26"/>
        <end position="46"/>
    </location>
</feature>
<comment type="subcellular location">
    <subcellularLocation>
        <location evidence="1">Membrane</location>
        <topology evidence="1">Multi-pass membrane protein</topology>
    </subcellularLocation>
</comment>
<feature type="transmembrane region" description="Helical" evidence="5">
    <location>
        <begin position="219"/>
        <end position="238"/>
    </location>
</feature>
<dbReference type="EMBL" id="BAABAU010000004">
    <property type="protein sequence ID" value="GAA4267202.1"/>
    <property type="molecule type" value="Genomic_DNA"/>
</dbReference>
<evidence type="ECO:0000313" key="7">
    <source>
        <dbReference type="Proteomes" id="UP001501594"/>
    </source>
</evidence>
<gene>
    <name evidence="6" type="ORF">GCM10022256_28140</name>
</gene>
<sequence length="301" mass="30417">MFARLSSPAGTRILRFLRSEPRGPVALAHVGILFALLAAVGLAVGTELQHRGVRAQGSSSSPTSVSGFRALLGQPVWLLGALLIGISIVLQLSSLLLANLAVVQPLGAIGLLVSAYLQARRTRRRLSREKRIGIALCMAGIAAFVVIAIVVGRPEVVTAASLAGVLITLVILLGAAILLLRVRRTALATALAAAVMFGFVATLAQIVLTDLLKNGIGPVPIAAGAGLAAAGIAGSLWVQKAHSQGSSTLVLAGLTVIDPLTGVVLTSVFFGTLAGASGGGVFGMLIAGIVATSGVLLVARD</sequence>
<feature type="transmembrane region" description="Helical" evidence="5">
    <location>
        <begin position="280"/>
        <end position="299"/>
    </location>
</feature>
<dbReference type="PANTHER" id="PTHR40761">
    <property type="entry name" value="CONSERVED INTEGRAL MEMBRANE ALANINE VALINE AND LEUCINE RICH PROTEIN-RELATED"/>
    <property type="match status" value="1"/>
</dbReference>
<proteinExistence type="predicted"/>
<comment type="caution">
    <text evidence="6">The sequence shown here is derived from an EMBL/GenBank/DDBJ whole genome shotgun (WGS) entry which is preliminary data.</text>
</comment>
<reference evidence="7" key="1">
    <citation type="journal article" date="2019" name="Int. J. Syst. Evol. Microbiol.">
        <title>The Global Catalogue of Microorganisms (GCM) 10K type strain sequencing project: providing services to taxonomists for standard genome sequencing and annotation.</title>
        <authorList>
            <consortium name="The Broad Institute Genomics Platform"/>
            <consortium name="The Broad Institute Genome Sequencing Center for Infectious Disease"/>
            <person name="Wu L."/>
            <person name="Ma J."/>
        </authorList>
    </citation>
    <scope>NUCLEOTIDE SEQUENCE [LARGE SCALE GENOMIC DNA]</scope>
    <source>
        <strain evidence="7">JCM 17442</strain>
    </source>
</reference>
<evidence type="ECO:0000256" key="5">
    <source>
        <dbReference type="SAM" id="Phobius"/>
    </source>
</evidence>
<evidence type="ECO:0000313" key="6">
    <source>
        <dbReference type="EMBL" id="GAA4267202.1"/>
    </source>
</evidence>
<evidence type="ECO:0000256" key="3">
    <source>
        <dbReference type="ARBA" id="ARBA00022989"/>
    </source>
</evidence>
<feature type="transmembrane region" description="Helical" evidence="5">
    <location>
        <begin position="96"/>
        <end position="119"/>
    </location>
</feature>
<evidence type="ECO:0000256" key="2">
    <source>
        <dbReference type="ARBA" id="ARBA00022692"/>
    </source>
</evidence>
<evidence type="ECO:0000256" key="1">
    <source>
        <dbReference type="ARBA" id="ARBA00004141"/>
    </source>
</evidence>
<feature type="transmembrane region" description="Helical" evidence="5">
    <location>
        <begin position="157"/>
        <end position="180"/>
    </location>
</feature>
<organism evidence="6 7">
    <name type="scientific">Frondihabitans peucedani</name>
    <dbReference type="NCBI Taxonomy" id="598626"/>
    <lineage>
        <taxon>Bacteria</taxon>
        <taxon>Bacillati</taxon>
        <taxon>Actinomycetota</taxon>
        <taxon>Actinomycetes</taxon>
        <taxon>Micrococcales</taxon>
        <taxon>Microbacteriaceae</taxon>
        <taxon>Frondihabitans</taxon>
    </lineage>
</organism>
<accession>A0ABP8E4P4</accession>
<feature type="transmembrane region" description="Helical" evidence="5">
    <location>
        <begin position="250"/>
        <end position="274"/>
    </location>
</feature>